<dbReference type="Proteomes" id="UP000054995">
    <property type="component" value="Unassembled WGS sequence"/>
</dbReference>
<reference evidence="2 3" key="1">
    <citation type="submission" date="2015-01" db="EMBL/GenBank/DDBJ databases">
        <title>Evolution of Trichinella species and genotypes.</title>
        <authorList>
            <person name="Korhonen P.K."/>
            <person name="Edoardo P."/>
            <person name="Giuseppe L.R."/>
            <person name="Gasser R.B."/>
        </authorList>
    </citation>
    <scope>NUCLEOTIDE SEQUENCE [LARGE SCALE GENOMIC DNA]</scope>
    <source>
        <strain evidence="2">ISS470</strain>
    </source>
</reference>
<comment type="caution">
    <text evidence="2">The sequence shown here is derived from an EMBL/GenBank/DDBJ whole genome shotgun (WGS) entry which is preliminary data.</text>
</comment>
<dbReference type="AlphaFoldDB" id="A0A0V1FMK6"/>
<keyword evidence="1" id="KW-1133">Transmembrane helix</keyword>
<accession>A0A0V1FMK6</accession>
<feature type="transmembrane region" description="Helical" evidence="1">
    <location>
        <begin position="53"/>
        <end position="74"/>
    </location>
</feature>
<dbReference type="EMBL" id="JYDT01000058">
    <property type="protein sequence ID" value="KRY87287.1"/>
    <property type="molecule type" value="Genomic_DNA"/>
</dbReference>
<keyword evidence="1" id="KW-0812">Transmembrane</keyword>
<gene>
    <name evidence="2" type="ORF">T4D_6788</name>
</gene>
<dbReference type="OrthoDB" id="10521447at2759"/>
<protein>
    <submittedName>
        <fullName evidence="2">Uncharacterized protein</fullName>
    </submittedName>
</protein>
<evidence type="ECO:0000313" key="2">
    <source>
        <dbReference type="EMBL" id="KRY87287.1"/>
    </source>
</evidence>
<evidence type="ECO:0000313" key="3">
    <source>
        <dbReference type="Proteomes" id="UP000054995"/>
    </source>
</evidence>
<organism evidence="2 3">
    <name type="scientific">Trichinella pseudospiralis</name>
    <name type="common">Parasitic roundworm</name>
    <dbReference type="NCBI Taxonomy" id="6337"/>
    <lineage>
        <taxon>Eukaryota</taxon>
        <taxon>Metazoa</taxon>
        <taxon>Ecdysozoa</taxon>
        <taxon>Nematoda</taxon>
        <taxon>Enoplea</taxon>
        <taxon>Dorylaimia</taxon>
        <taxon>Trichinellida</taxon>
        <taxon>Trichinellidae</taxon>
        <taxon>Trichinella</taxon>
    </lineage>
</organism>
<evidence type="ECO:0000256" key="1">
    <source>
        <dbReference type="SAM" id="Phobius"/>
    </source>
</evidence>
<sequence length="75" mass="8816">MYKYVTSKRTVKQTSILLIYHADPTAYRFSYMHSKQLGKRHSSREFVNLKQNLIGQFLISSLICVALLFLIFMLL</sequence>
<keyword evidence="3" id="KW-1185">Reference proteome</keyword>
<name>A0A0V1FMK6_TRIPS</name>
<proteinExistence type="predicted"/>
<keyword evidence="1" id="KW-0472">Membrane</keyword>